<comment type="caution">
    <text evidence="14">The sequence shown here is derived from an EMBL/GenBank/DDBJ whole genome shotgun (WGS) entry which is preliminary data.</text>
</comment>
<sequence>GKAYAAQLRAAMAKEAAELAGRGLHPKLALLLVGDDPASRTYVNAKQRACKQIGIVSEVIELPASASALQLVEKITRLNHEEGCHGILVQLPLPAHIDPGDVLYAVDPRKDVDGLHPENLGLLAAGGTGQPVACTPRACLYLLERAGVDPKGKTVAVIGRSRIVGRPLALLLGNADATVTACHSRTADFAAACRAADVVIAAAGSPGLVTGEMVKEGAVVIDVGITRDPDGSLRGDVAFEEAAARAAWITPVPGGVGPLTVAMLMRNAIDLARAQAGHG</sequence>
<feature type="domain" description="Tetrahydrofolate dehydrogenase/cyclohydrolase catalytic" evidence="12">
    <location>
        <begin position="1"/>
        <end position="113"/>
    </location>
</feature>
<dbReference type="Gene3D" id="3.40.50.720">
    <property type="entry name" value="NAD(P)-binding Rossmann-like Domain"/>
    <property type="match status" value="1"/>
</dbReference>
<dbReference type="Proteomes" id="UP000604381">
    <property type="component" value="Unassembled WGS sequence"/>
</dbReference>
<keyword evidence="9" id="KW-0368">Histidine biosynthesis</keyword>
<dbReference type="HAMAP" id="MF_01576">
    <property type="entry name" value="THF_DHG_CYH"/>
    <property type="match status" value="1"/>
</dbReference>
<evidence type="ECO:0000256" key="3">
    <source>
        <dbReference type="ARBA" id="ARBA00022563"/>
    </source>
</evidence>
<dbReference type="GO" id="GO:0035999">
    <property type="term" value="P:tetrahydrofolate interconversion"/>
    <property type="evidence" value="ECO:0007669"/>
    <property type="project" value="TreeGrafter"/>
</dbReference>
<evidence type="ECO:0000256" key="1">
    <source>
        <dbReference type="ARBA" id="ARBA00004777"/>
    </source>
</evidence>
<accession>A0A930UHH2</accession>
<organism evidence="14 15">
    <name type="scientific">Candidatus Amphirhobacter heronislandensis</name>
    <dbReference type="NCBI Taxonomy" id="1732024"/>
    <lineage>
        <taxon>Bacteria</taxon>
        <taxon>Pseudomonadati</taxon>
        <taxon>Pseudomonadota</taxon>
        <taxon>Gammaproteobacteria</taxon>
        <taxon>Candidatus Tethybacterales</taxon>
        <taxon>Candidatus Tethybacteraceae</taxon>
        <taxon>Candidatus Amphirhobacter</taxon>
    </lineage>
</organism>
<dbReference type="GO" id="GO:0005829">
    <property type="term" value="C:cytosol"/>
    <property type="evidence" value="ECO:0007669"/>
    <property type="project" value="TreeGrafter"/>
</dbReference>
<keyword evidence="15" id="KW-1185">Reference proteome</keyword>
<reference evidence="14" key="1">
    <citation type="submission" date="2020-10" db="EMBL/GenBank/DDBJ databases">
        <title>An improved Amphimedon queenslandica hologenome assembly reveals how three proteobacterial symbionts can extend the metabolic phenotypic of their marine sponge host.</title>
        <authorList>
            <person name="Degnan B."/>
            <person name="Degnan S."/>
            <person name="Xiang X."/>
        </authorList>
    </citation>
    <scope>NUCLEOTIDE SEQUENCE</scope>
    <source>
        <strain evidence="14">AqS2</strain>
    </source>
</reference>
<proteinExistence type="inferred from homology"/>
<name>A0A930UHH2_9GAMM</name>
<dbReference type="GO" id="GO:0009086">
    <property type="term" value="P:methionine biosynthetic process"/>
    <property type="evidence" value="ECO:0007669"/>
    <property type="project" value="UniProtKB-KW"/>
</dbReference>
<evidence type="ECO:0000256" key="2">
    <source>
        <dbReference type="ARBA" id="ARBA00011738"/>
    </source>
</evidence>
<protein>
    <submittedName>
        <fullName evidence="14">Bifunctional 5,10-methylenetetrahydrofolate dehydrogenase/5,10-methenyltetrahydrofolate cyclohydrolase</fullName>
    </submittedName>
</protein>
<evidence type="ECO:0000256" key="9">
    <source>
        <dbReference type="ARBA" id="ARBA00023102"/>
    </source>
</evidence>
<keyword evidence="5" id="KW-0658">Purine biosynthesis</keyword>
<dbReference type="Gene3D" id="3.40.50.10860">
    <property type="entry name" value="Leucine Dehydrogenase, chain A, domain 1"/>
    <property type="match status" value="1"/>
</dbReference>
<dbReference type="GO" id="GO:0000105">
    <property type="term" value="P:L-histidine biosynthetic process"/>
    <property type="evidence" value="ECO:0007669"/>
    <property type="project" value="UniProtKB-KW"/>
</dbReference>
<dbReference type="FunFam" id="3.40.50.720:FF:000094">
    <property type="entry name" value="Bifunctional protein FolD"/>
    <property type="match status" value="1"/>
</dbReference>
<evidence type="ECO:0000256" key="8">
    <source>
        <dbReference type="ARBA" id="ARBA00023002"/>
    </source>
</evidence>
<evidence type="ECO:0000259" key="13">
    <source>
        <dbReference type="Pfam" id="PF02882"/>
    </source>
</evidence>
<dbReference type="FunFam" id="3.40.50.10860:FF:000005">
    <property type="entry name" value="C-1-tetrahydrofolate synthase, cytoplasmic, putative"/>
    <property type="match status" value="1"/>
</dbReference>
<dbReference type="PANTHER" id="PTHR48099:SF5">
    <property type="entry name" value="C-1-TETRAHYDROFOLATE SYNTHASE, CYTOPLASMIC"/>
    <property type="match status" value="1"/>
</dbReference>
<dbReference type="Pfam" id="PF00763">
    <property type="entry name" value="THF_DHG_CYH"/>
    <property type="match status" value="1"/>
</dbReference>
<dbReference type="Pfam" id="PF02882">
    <property type="entry name" value="THF_DHG_CYH_C"/>
    <property type="match status" value="1"/>
</dbReference>
<dbReference type="InterPro" id="IPR036291">
    <property type="entry name" value="NAD(P)-bd_dom_sf"/>
</dbReference>
<dbReference type="InterPro" id="IPR020630">
    <property type="entry name" value="THF_DH/CycHdrlase_cat_dom"/>
</dbReference>
<evidence type="ECO:0000313" key="14">
    <source>
        <dbReference type="EMBL" id="MBF2735841.1"/>
    </source>
</evidence>
<keyword evidence="11" id="KW-0511">Multifunctional enzyme</keyword>
<keyword evidence="4" id="KW-0028">Amino-acid biosynthesis</keyword>
<dbReference type="EMBL" id="JADHEI010000053">
    <property type="protein sequence ID" value="MBF2735841.1"/>
    <property type="molecule type" value="Genomic_DNA"/>
</dbReference>
<feature type="non-terminal residue" evidence="14">
    <location>
        <position position="1"/>
    </location>
</feature>
<evidence type="ECO:0000256" key="5">
    <source>
        <dbReference type="ARBA" id="ARBA00022755"/>
    </source>
</evidence>
<dbReference type="CDD" id="cd01080">
    <property type="entry name" value="NAD_bind_m-THF_DH_Cyclohyd"/>
    <property type="match status" value="1"/>
</dbReference>
<evidence type="ECO:0000256" key="6">
    <source>
        <dbReference type="ARBA" id="ARBA00022801"/>
    </source>
</evidence>
<dbReference type="InterPro" id="IPR046346">
    <property type="entry name" value="Aminoacid_DH-like_N_sf"/>
</dbReference>
<dbReference type="InterPro" id="IPR020631">
    <property type="entry name" value="THF_DH/CycHdrlase_NAD-bd_dom"/>
</dbReference>
<evidence type="ECO:0000256" key="7">
    <source>
        <dbReference type="ARBA" id="ARBA00022857"/>
    </source>
</evidence>
<dbReference type="GO" id="GO:0006164">
    <property type="term" value="P:purine nucleotide biosynthetic process"/>
    <property type="evidence" value="ECO:0007669"/>
    <property type="project" value="UniProtKB-KW"/>
</dbReference>
<keyword evidence="6" id="KW-0378">Hydrolase</keyword>
<keyword evidence="7" id="KW-0521">NADP</keyword>
<dbReference type="SUPFAM" id="SSF51735">
    <property type="entry name" value="NAD(P)-binding Rossmann-fold domains"/>
    <property type="match status" value="1"/>
</dbReference>
<evidence type="ECO:0000256" key="10">
    <source>
        <dbReference type="ARBA" id="ARBA00023167"/>
    </source>
</evidence>
<dbReference type="PRINTS" id="PR00085">
    <property type="entry name" value="THFDHDRGNASE"/>
</dbReference>
<dbReference type="AlphaFoldDB" id="A0A930UHH2"/>
<evidence type="ECO:0000313" key="15">
    <source>
        <dbReference type="Proteomes" id="UP000604381"/>
    </source>
</evidence>
<keyword evidence="10" id="KW-0486">Methionine biosynthesis</keyword>
<comment type="subunit">
    <text evidence="2">Homodimer.</text>
</comment>
<evidence type="ECO:0000256" key="4">
    <source>
        <dbReference type="ARBA" id="ARBA00022605"/>
    </source>
</evidence>
<comment type="pathway">
    <text evidence="1">One-carbon metabolism; tetrahydrofolate interconversion.</text>
</comment>
<dbReference type="SUPFAM" id="SSF53223">
    <property type="entry name" value="Aminoacid dehydrogenase-like, N-terminal domain"/>
    <property type="match status" value="1"/>
</dbReference>
<gene>
    <name evidence="14" type="ORF">ISN26_07220</name>
</gene>
<dbReference type="GO" id="GO:0004477">
    <property type="term" value="F:methenyltetrahydrofolate cyclohydrolase activity"/>
    <property type="evidence" value="ECO:0007669"/>
    <property type="project" value="TreeGrafter"/>
</dbReference>
<keyword evidence="8" id="KW-0560">Oxidoreductase</keyword>
<dbReference type="PANTHER" id="PTHR48099">
    <property type="entry name" value="C-1-TETRAHYDROFOLATE SYNTHASE, CYTOPLASMIC-RELATED"/>
    <property type="match status" value="1"/>
</dbReference>
<keyword evidence="3" id="KW-0554">One-carbon metabolism</keyword>
<dbReference type="GO" id="GO:0004488">
    <property type="term" value="F:methylenetetrahydrofolate dehydrogenase (NADP+) activity"/>
    <property type="evidence" value="ECO:0007669"/>
    <property type="project" value="InterPro"/>
</dbReference>
<feature type="domain" description="Tetrahydrofolate dehydrogenase/cyclohydrolase NAD(P)-binding" evidence="13">
    <location>
        <begin position="133"/>
        <end position="275"/>
    </location>
</feature>
<evidence type="ECO:0000256" key="11">
    <source>
        <dbReference type="ARBA" id="ARBA00023268"/>
    </source>
</evidence>
<evidence type="ECO:0000259" key="12">
    <source>
        <dbReference type="Pfam" id="PF00763"/>
    </source>
</evidence>
<dbReference type="InterPro" id="IPR000672">
    <property type="entry name" value="THF_DH/CycHdrlase"/>
</dbReference>